<dbReference type="EMBL" id="JACXVP010000004">
    <property type="protein sequence ID" value="KAG5608916.1"/>
    <property type="molecule type" value="Genomic_DNA"/>
</dbReference>
<proteinExistence type="predicted"/>
<comment type="caution">
    <text evidence="1">The sequence shown here is derived from an EMBL/GenBank/DDBJ whole genome shotgun (WGS) entry which is preliminary data.</text>
</comment>
<accession>A0A9J5ZBR3</accession>
<dbReference type="Proteomes" id="UP000824120">
    <property type="component" value="Chromosome 4"/>
</dbReference>
<keyword evidence="2" id="KW-1185">Reference proteome</keyword>
<evidence type="ECO:0000313" key="1">
    <source>
        <dbReference type="EMBL" id="KAG5608916.1"/>
    </source>
</evidence>
<name>A0A9J5ZBR3_SOLCO</name>
<gene>
    <name evidence="1" type="ORF">H5410_020197</name>
</gene>
<evidence type="ECO:0000313" key="2">
    <source>
        <dbReference type="Proteomes" id="UP000824120"/>
    </source>
</evidence>
<sequence>ILTYALSCFQLRDGLYKEFTSLFSNYWWGEIKEKRKMHFENLDGYRCTKIQPLVTRKNRRRVTRLPGKNSSLQIHDEIE</sequence>
<dbReference type="AlphaFoldDB" id="A0A9J5ZBR3"/>
<reference evidence="1 2" key="1">
    <citation type="submission" date="2020-09" db="EMBL/GenBank/DDBJ databases">
        <title>De no assembly of potato wild relative species, Solanum commersonii.</title>
        <authorList>
            <person name="Cho K."/>
        </authorList>
    </citation>
    <scope>NUCLEOTIDE SEQUENCE [LARGE SCALE GENOMIC DNA]</scope>
    <source>
        <strain evidence="1">LZ3.2</strain>
        <tissue evidence="1">Leaf</tissue>
    </source>
</reference>
<protein>
    <submittedName>
        <fullName evidence="1">Uncharacterized protein</fullName>
    </submittedName>
</protein>
<organism evidence="1 2">
    <name type="scientific">Solanum commersonii</name>
    <name type="common">Commerson's wild potato</name>
    <name type="synonym">Commerson's nightshade</name>
    <dbReference type="NCBI Taxonomy" id="4109"/>
    <lineage>
        <taxon>Eukaryota</taxon>
        <taxon>Viridiplantae</taxon>
        <taxon>Streptophyta</taxon>
        <taxon>Embryophyta</taxon>
        <taxon>Tracheophyta</taxon>
        <taxon>Spermatophyta</taxon>
        <taxon>Magnoliopsida</taxon>
        <taxon>eudicotyledons</taxon>
        <taxon>Gunneridae</taxon>
        <taxon>Pentapetalae</taxon>
        <taxon>asterids</taxon>
        <taxon>lamiids</taxon>
        <taxon>Solanales</taxon>
        <taxon>Solanaceae</taxon>
        <taxon>Solanoideae</taxon>
        <taxon>Solaneae</taxon>
        <taxon>Solanum</taxon>
    </lineage>
</organism>
<feature type="non-terminal residue" evidence="1">
    <location>
        <position position="79"/>
    </location>
</feature>